<sequence>MAWLRSFVNTEGKSFEISRWRNAKPEEEFGIIERGKGRVFTSKLSNGGAWWLGKLLVQLSLNSVAFGTVFTYDDRFLKIKATVRVNRGGIYIHCLIIPKPQRTSRAACLCFPAGIDGEGWGKVGGKIKDLLPISNQKCINEHTSNEAGVKERDNRTYANVCANNHVTTSDPKISIQEVGGALGDSWWSPVVFCHYEGSNPDWFWVREKIRSACGEVIIKVTEEGDAFMVFSDDEAKDKLLSLPPLQTWDGCYMFRKWSRAEGSIEDKYLKGDVKLTFYGIPYHLRTKIVVKALAQKCGKNYKVDEESIDACKASSSVVIKGCQWGKIPRVLMLEDRGFSVSILVEAARVVMMENDYQTGILPERYSGEEPIGSTISPIRREHVGQVNSANSNPFVDDFVDETSGVGDQNRFQPLMLAGSNEEVSPLQAVQEMSSEIIEDGVHHSFTSMVSLDSHGNEEEMITPSVRPKNVKRARKQPKKQKFGPFFGPQKRWWLTNHKRNFIKRPPLLSRNFGAQSFAQHAQPLQVLSPIHSPIQDNAMDIPSSSSSLPARSYNQFLERKETTETIQLNNISKQDLVSSLLACSSDEDYRRWIQWV</sequence>
<comment type="caution">
    <text evidence="1">The sequence shown here is derived from an EMBL/GenBank/DDBJ whole genome shotgun (WGS) entry which is preliminary data.</text>
</comment>
<name>A0A7J6WLS9_THATH</name>
<feature type="non-terminal residue" evidence="1">
    <location>
        <position position="1"/>
    </location>
</feature>
<protein>
    <submittedName>
        <fullName evidence="1">Uncharacterized protein</fullName>
    </submittedName>
</protein>
<accession>A0A7J6WLS9</accession>
<dbReference type="AlphaFoldDB" id="A0A7J6WLS9"/>
<reference evidence="1 2" key="1">
    <citation type="submission" date="2020-06" db="EMBL/GenBank/DDBJ databases">
        <title>Transcriptomic and genomic resources for Thalictrum thalictroides and T. hernandezii: Facilitating candidate gene discovery in an emerging model plant lineage.</title>
        <authorList>
            <person name="Arias T."/>
            <person name="Riano-Pachon D.M."/>
            <person name="Di Stilio V.S."/>
        </authorList>
    </citation>
    <scope>NUCLEOTIDE SEQUENCE [LARGE SCALE GENOMIC DNA]</scope>
    <source>
        <strain evidence="2">cv. WT478/WT964</strain>
        <tissue evidence="1">Leaves</tissue>
    </source>
</reference>
<evidence type="ECO:0000313" key="2">
    <source>
        <dbReference type="Proteomes" id="UP000554482"/>
    </source>
</evidence>
<keyword evidence="2" id="KW-1185">Reference proteome</keyword>
<organism evidence="1 2">
    <name type="scientific">Thalictrum thalictroides</name>
    <name type="common">Rue-anemone</name>
    <name type="synonym">Anemone thalictroides</name>
    <dbReference type="NCBI Taxonomy" id="46969"/>
    <lineage>
        <taxon>Eukaryota</taxon>
        <taxon>Viridiplantae</taxon>
        <taxon>Streptophyta</taxon>
        <taxon>Embryophyta</taxon>
        <taxon>Tracheophyta</taxon>
        <taxon>Spermatophyta</taxon>
        <taxon>Magnoliopsida</taxon>
        <taxon>Ranunculales</taxon>
        <taxon>Ranunculaceae</taxon>
        <taxon>Thalictroideae</taxon>
        <taxon>Thalictrum</taxon>
    </lineage>
</organism>
<dbReference type="EMBL" id="JABWDY010013382">
    <property type="protein sequence ID" value="KAF5198331.1"/>
    <property type="molecule type" value="Genomic_DNA"/>
</dbReference>
<evidence type="ECO:0000313" key="1">
    <source>
        <dbReference type="EMBL" id="KAF5198331.1"/>
    </source>
</evidence>
<dbReference type="OrthoDB" id="1749329at2759"/>
<gene>
    <name evidence="1" type="ORF">FRX31_012083</name>
</gene>
<dbReference type="Proteomes" id="UP000554482">
    <property type="component" value="Unassembled WGS sequence"/>
</dbReference>
<proteinExistence type="predicted"/>